<organism evidence="2 3">
    <name type="scientific">Opisthorchis viverrini</name>
    <name type="common">Southeast Asian liver fluke</name>
    <dbReference type="NCBI Taxonomy" id="6198"/>
    <lineage>
        <taxon>Eukaryota</taxon>
        <taxon>Metazoa</taxon>
        <taxon>Spiralia</taxon>
        <taxon>Lophotrochozoa</taxon>
        <taxon>Platyhelminthes</taxon>
        <taxon>Trematoda</taxon>
        <taxon>Digenea</taxon>
        <taxon>Opisthorchiida</taxon>
        <taxon>Opisthorchiata</taxon>
        <taxon>Opisthorchiidae</taxon>
        <taxon>Opisthorchis</taxon>
    </lineage>
</organism>
<gene>
    <name evidence="2" type="ORF">T265_14963</name>
</gene>
<feature type="region of interest" description="Disordered" evidence="1">
    <location>
        <begin position="124"/>
        <end position="145"/>
    </location>
</feature>
<dbReference type="Proteomes" id="UP000054324">
    <property type="component" value="Unassembled WGS sequence"/>
</dbReference>
<feature type="compositionally biased region" description="Basic and acidic residues" evidence="1">
    <location>
        <begin position="131"/>
        <end position="145"/>
    </location>
</feature>
<sequence length="145" mass="16528">MYERRELRRDNLPLVYCDFVPVSTTDTTVVNLLRLCIDLNKPQLLQKSEVEQIVGRQLTRSQTNRRPDWHPWFESAHRLLLSRIGKLSSIPTPVLSPGGIAPKHQKGVTAVKSPEENTKVEILPGCPSLDRSPDADHLEPRTFRL</sequence>
<dbReference type="RefSeq" id="XP_009174273.1">
    <property type="nucleotide sequence ID" value="XM_009176009.1"/>
</dbReference>
<evidence type="ECO:0000256" key="1">
    <source>
        <dbReference type="SAM" id="MobiDB-lite"/>
    </source>
</evidence>
<evidence type="ECO:0000313" key="2">
    <source>
        <dbReference type="EMBL" id="KER21994.1"/>
    </source>
</evidence>
<feature type="non-terminal residue" evidence="2">
    <location>
        <position position="145"/>
    </location>
</feature>
<reference evidence="2 3" key="1">
    <citation type="submission" date="2013-11" db="EMBL/GenBank/DDBJ databases">
        <title>Opisthorchis viverrini - life in the bile duct.</title>
        <authorList>
            <person name="Young N.D."/>
            <person name="Nagarajan N."/>
            <person name="Lin S.J."/>
            <person name="Korhonen P.K."/>
            <person name="Jex A.R."/>
            <person name="Hall R.S."/>
            <person name="Safavi-Hemami H."/>
            <person name="Kaewkong W."/>
            <person name="Bertrand D."/>
            <person name="Gao S."/>
            <person name="Seet Q."/>
            <person name="Wongkham S."/>
            <person name="Teh B.T."/>
            <person name="Wongkham C."/>
            <person name="Intapan P.M."/>
            <person name="Maleewong W."/>
            <person name="Yang X."/>
            <person name="Hu M."/>
            <person name="Wang Z."/>
            <person name="Hofmann A."/>
            <person name="Sternberg P.W."/>
            <person name="Tan P."/>
            <person name="Wang J."/>
            <person name="Gasser R.B."/>
        </authorList>
    </citation>
    <scope>NUCLEOTIDE SEQUENCE [LARGE SCALE GENOMIC DNA]</scope>
</reference>
<accession>A0A075A3L9</accession>
<protein>
    <submittedName>
        <fullName evidence="2">Uncharacterized protein</fullName>
    </submittedName>
</protein>
<keyword evidence="3" id="KW-1185">Reference proteome</keyword>
<evidence type="ECO:0000313" key="3">
    <source>
        <dbReference type="Proteomes" id="UP000054324"/>
    </source>
</evidence>
<proteinExistence type="predicted"/>
<dbReference type="EMBL" id="KL596926">
    <property type="protein sequence ID" value="KER21994.1"/>
    <property type="molecule type" value="Genomic_DNA"/>
</dbReference>
<dbReference type="KEGG" id="ovi:T265_14963"/>
<dbReference type="CTD" id="20329129"/>
<dbReference type="AlphaFoldDB" id="A0A075A3L9"/>
<dbReference type="GeneID" id="20329129"/>
<name>A0A075A3L9_OPIVI</name>